<protein>
    <submittedName>
        <fullName evidence="2">Uncharacterized protein</fullName>
    </submittedName>
</protein>
<proteinExistence type="predicted"/>
<gene>
    <name evidence="2" type="ORF">PXEA_LOCUS26372</name>
</gene>
<feature type="region of interest" description="Disordered" evidence="1">
    <location>
        <begin position="114"/>
        <end position="147"/>
    </location>
</feature>
<dbReference type="AlphaFoldDB" id="A0A448XBE4"/>
<reference evidence="2" key="1">
    <citation type="submission" date="2018-11" db="EMBL/GenBank/DDBJ databases">
        <authorList>
            <consortium name="Pathogen Informatics"/>
        </authorList>
    </citation>
    <scope>NUCLEOTIDE SEQUENCE</scope>
</reference>
<comment type="caution">
    <text evidence="2">The sequence shown here is derived from an EMBL/GenBank/DDBJ whole genome shotgun (WGS) entry which is preliminary data.</text>
</comment>
<dbReference type="EMBL" id="CAAALY010244894">
    <property type="protein sequence ID" value="VEL32932.1"/>
    <property type="molecule type" value="Genomic_DNA"/>
</dbReference>
<dbReference type="Proteomes" id="UP000784294">
    <property type="component" value="Unassembled WGS sequence"/>
</dbReference>
<organism evidence="2 3">
    <name type="scientific">Protopolystoma xenopodis</name>
    <dbReference type="NCBI Taxonomy" id="117903"/>
    <lineage>
        <taxon>Eukaryota</taxon>
        <taxon>Metazoa</taxon>
        <taxon>Spiralia</taxon>
        <taxon>Lophotrochozoa</taxon>
        <taxon>Platyhelminthes</taxon>
        <taxon>Monogenea</taxon>
        <taxon>Polyopisthocotylea</taxon>
        <taxon>Polystomatidea</taxon>
        <taxon>Polystomatidae</taxon>
        <taxon>Protopolystoma</taxon>
    </lineage>
</organism>
<evidence type="ECO:0000313" key="2">
    <source>
        <dbReference type="EMBL" id="VEL32932.1"/>
    </source>
</evidence>
<evidence type="ECO:0000313" key="3">
    <source>
        <dbReference type="Proteomes" id="UP000784294"/>
    </source>
</evidence>
<keyword evidence="3" id="KW-1185">Reference proteome</keyword>
<accession>A0A448XBE4</accession>
<name>A0A448XBE4_9PLAT</name>
<sequence length="211" mass="22964">MDRVDLIVNVKPKNNRSRQVSCHLMMRSGEKHSRNESQVNTAEICIETKESSTSPVLLLSPALAFCQPSLRLYTDDPRRLATSGLQPTTSPSELALAEHAFASKPSKPLLAQASRRLSGPLSTSPPLDNPGGWETSQVPRHRHAAESVPSSHSFLTAAITNSLLFRQICGFFFSALLPHGPVCQAQKGPGKDIARQKCCNVISKPIQSKSE</sequence>
<evidence type="ECO:0000256" key="1">
    <source>
        <dbReference type="SAM" id="MobiDB-lite"/>
    </source>
</evidence>